<keyword evidence="4" id="KW-1185">Reference proteome</keyword>
<feature type="region of interest" description="Disordered" evidence="1">
    <location>
        <begin position="109"/>
        <end position="128"/>
    </location>
</feature>
<gene>
    <name evidence="3" type="ORF">PV10_07998</name>
</gene>
<dbReference type="Proteomes" id="UP000054302">
    <property type="component" value="Unassembled WGS sequence"/>
</dbReference>
<dbReference type="RefSeq" id="XP_016219878.1">
    <property type="nucleotide sequence ID" value="XM_016372967.1"/>
</dbReference>
<name>A0A0D1Z303_EXOME</name>
<feature type="compositionally biased region" description="Low complexity" evidence="1">
    <location>
        <begin position="109"/>
        <end position="124"/>
    </location>
</feature>
<proteinExistence type="predicted"/>
<dbReference type="AlphaFoldDB" id="A0A0D1Z303"/>
<protein>
    <submittedName>
        <fullName evidence="3">Uncharacterized protein</fullName>
    </submittedName>
</protein>
<dbReference type="EMBL" id="KN847525">
    <property type="protein sequence ID" value="KIV88304.1"/>
    <property type="molecule type" value="Genomic_DNA"/>
</dbReference>
<reference evidence="3 4" key="1">
    <citation type="submission" date="2015-01" db="EMBL/GenBank/DDBJ databases">
        <title>The Genome Sequence of Exophiala mesophila CBS40295.</title>
        <authorList>
            <consortium name="The Broad Institute Genomics Platform"/>
            <person name="Cuomo C."/>
            <person name="de Hoog S."/>
            <person name="Gorbushina A."/>
            <person name="Stielow B."/>
            <person name="Teixiera M."/>
            <person name="Abouelleil A."/>
            <person name="Chapman S.B."/>
            <person name="Priest M."/>
            <person name="Young S.K."/>
            <person name="Wortman J."/>
            <person name="Nusbaum C."/>
            <person name="Birren B."/>
        </authorList>
    </citation>
    <scope>NUCLEOTIDE SEQUENCE [LARGE SCALE GENOMIC DNA]</scope>
    <source>
        <strain evidence="3 4">CBS 40295</strain>
    </source>
</reference>
<dbReference type="OMA" id="SICSRDA"/>
<dbReference type="HOGENOM" id="CLU_068709_2_0_1"/>
<feature type="signal peptide" evidence="2">
    <location>
        <begin position="1"/>
        <end position="20"/>
    </location>
</feature>
<evidence type="ECO:0000313" key="3">
    <source>
        <dbReference type="EMBL" id="KIV88304.1"/>
    </source>
</evidence>
<organism evidence="3 4">
    <name type="scientific">Exophiala mesophila</name>
    <name type="common">Black yeast-like fungus</name>
    <dbReference type="NCBI Taxonomy" id="212818"/>
    <lineage>
        <taxon>Eukaryota</taxon>
        <taxon>Fungi</taxon>
        <taxon>Dikarya</taxon>
        <taxon>Ascomycota</taxon>
        <taxon>Pezizomycotina</taxon>
        <taxon>Eurotiomycetes</taxon>
        <taxon>Chaetothyriomycetidae</taxon>
        <taxon>Chaetothyriales</taxon>
        <taxon>Herpotrichiellaceae</taxon>
        <taxon>Exophiala</taxon>
    </lineage>
</organism>
<evidence type="ECO:0000313" key="4">
    <source>
        <dbReference type="Proteomes" id="UP000054302"/>
    </source>
</evidence>
<dbReference type="PANTHER" id="PTHR39599">
    <property type="entry name" value="GPI-ANCHORED PROTEIN (EUROFUNG)-RELATED-RELATED"/>
    <property type="match status" value="1"/>
</dbReference>
<keyword evidence="2" id="KW-0732">Signal</keyword>
<dbReference type="OrthoDB" id="5410926at2759"/>
<feature type="chain" id="PRO_5002237400" evidence="2">
    <location>
        <begin position="21"/>
        <end position="268"/>
    </location>
</feature>
<sequence>MRRTILATLVASICSVRCLAQDYSPFADPLFGLSNHNLLIKRQNNCQSGYNSCANLDEADVCCPSNTNCARDQAGNIACCPTGAFCTGTIRGTGSASATSSGGFVLGGTTSTTTSSPSPTSNPGVEGGGSTVPNNFFPFIYIPTSYANADLCTSAFSSCQTASTSCFVSLAGQNGVTVSGFGGGITVEGASGTVISSASSICSSLSQEGCYGLQETQCANFGTGGSPTATQTTGFVQVGNSGPRQTACPGMVYAAGAGVVVGAVGGLL</sequence>
<accession>A0A0D1Z303</accession>
<evidence type="ECO:0000256" key="1">
    <source>
        <dbReference type="SAM" id="MobiDB-lite"/>
    </source>
</evidence>
<evidence type="ECO:0000256" key="2">
    <source>
        <dbReference type="SAM" id="SignalP"/>
    </source>
</evidence>
<dbReference type="VEuPathDB" id="FungiDB:PV10_07998"/>
<dbReference type="GeneID" id="27325843"/>
<dbReference type="PANTHER" id="PTHR39599:SF1">
    <property type="entry name" value="GPI-ANCHORED PROTEIN (EUROFUNG)"/>
    <property type="match status" value="1"/>
</dbReference>